<comment type="subcellular location">
    <subcellularLocation>
        <location evidence="1">Cell membrane</location>
        <topology evidence="1">Multi-pass membrane protein</topology>
    </subcellularLocation>
</comment>
<proteinExistence type="inferred from homology"/>
<keyword evidence="9" id="KW-1185">Reference proteome</keyword>
<dbReference type="SUPFAM" id="SSF56176">
    <property type="entry name" value="FAD-binding/transporter-associated domain-like"/>
    <property type="match status" value="1"/>
</dbReference>
<feature type="domain" description="CBS" evidence="7">
    <location>
        <begin position="66"/>
        <end position="128"/>
    </location>
</feature>
<keyword evidence="4" id="KW-0677">Repeat</keyword>
<evidence type="ECO:0000256" key="5">
    <source>
        <dbReference type="ARBA" id="ARBA00023122"/>
    </source>
</evidence>
<keyword evidence="5 6" id="KW-0129">CBS domain</keyword>
<dbReference type="InterPro" id="IPR016169">
    <property type="entry name" value="FAD-bd_PCMH_sub2"/>
</dbReference>
<gene>
    <name evidence="8" type="ORF">FVE67_02730</name>
</gene>
<dbReference type="CDD" id="cd04590">
    <property type="entry name" value="CBS_pair_CorC_HlyC_assoc"/>
    <property type="match status" value="1"/>
</dbReference>
<organism evidence="8 9">
    <name type="scientific">Thermosulfurimonas marina</name>
    <dbReference type="NCBI Taxonomy" id="2047767"/>
    <lineage>
        <taxon>Bacteria</taxon>
        <taxon>Pseudomonadati</taxon>
        <taxon>Thermodesulfobacteriota</taxon>
        <taxon>Thermodesulfobacteria</taxon>
        <taxon>Thermodesulfobacteriales</taxon>
        <taxon>Thermodesulfobacteriaceae</taxon>
        <taxon>Thermosulfurimonas</taxon>
    </lineage>
</organism>
<dbReference type="AlphaFoldDB" id="A0A6H1WRJ4"/>
<dbReference type="SMART" id="SM00116">
    <property type="entry name" value="CBS"/>
    <property type="match status" value="2"/>
</dbReference>
<dbReference type="Gene3D" id="3.10.580.10">
    <property type="entry name" value="CBS-domain"/>
    <property type="match status" value="1"/>
</dbReference>
<evidence type="ECO:0000256" key="3">
    <source>
        <dbReference type="ARBA" id="ARBA00022475"/>
    </source>
</evidence>
<dbReference type="KEGG" id="tmai:FVE67_02730"/>
<evidence type="ECO:0000256" key="4">
    <source>
        <dbReference type="ARBA" id="ARBA00022737"/>
    </source>
</evidence>
<dbReference type="SUPFAM" id="SSF54631">
    <property type="entry name" value="CBS-domain pair"/>
    <property type="match status" value="1"/>
</dbReference>
<evidence type="ECO:0000256" key="2">
    <source>
        <dbReference type="ARBA" id="ARBA00006337"/>
    </source>
</evidence>
<evidence type="ECO:0000313" key="9">
    <source>
        <dbReference type="Proteomes" id="UP000501253"/>
    </source>
</evidence>
<keyword evidence="3" id="KW-0472">Membrane</keyword>
<evidence type="ECO:0000256" key="6">
    <source>
        <dbReference type="PROSITE-ProRule" id="PRU00703"/>
    </source>
</evidence>
<dbReference type="InterPro" id="IPR000644">
    <property type="entry name" value="CBS_dom"/>
</dbReference>
<dbReference type="Proteomes" id="UP000501253">
    <property type="component" value="Chromosome"/>
</dbReference>
<dbReference type="Gene3D" id="3.30.465.10">
    <property type="match status" value="1"/>
</dbReference>
<name>A0A6H1WRJ4_9BACT</name>
<evidence type="ECO:0000259" key="7">
    <source>
        <dbReference type="PROSITE" id="PS51371"/>
    </source>
</evidence>
<dbReference type="InterPro" id="IPR036318">
    <property type="entry name" value="FAD-bd_PCMH-like_sf"/>
</dbReference>
<reference evidence="8 9" key="1">
    <citation type="submission" date="2019-08" db="EMBL/GenBank/DDBJ databases">
        <title>Complete genome sequence of Thermosulfurimonas marina SU872T, an anaerobic thermophilic chemolithoautotrophic bacterium isolated from a shallow marine hydrothermal vent.</title>
        <authorList>
            <person name="Allioux M."/>
            <person name="Jebbar M."/>
            <person name="Slobodkina G."/>
            <person name="Slobodkin A."/>
            <person name="Moalic Y."/>
            <person name="Frolova A."/>
            <person name="Shao Z."/>
            <person name="Alain K."/>
        </authorList>
    </citation>
    <scope>NUCLEOTIDE SEQUENCE [LARGE SCALE GENOMIC DNA]</scope>
    <source>
        <strain evidence="8 9">SU872</strain>
    </source>
</reference>
<dbReference type="Pfam" id="PF00571">
    <property type="entry name" value="CBS"/>
    <property type="match status" value="2"/>
</dbReference>
<dbReference type="SMART" id="SM01091">
    <property type="entry name" value="CorC_HlyC"/>
    <property type="match status" value="1"/>
</dbReference>
<feature type="domain" description="CBS" evidence="7">
    <location>
        <begin position="129"/>
        <end position="185"/>
    </location>
</feature>
<evidence type="ECO:0000256" key="1">
    <source>
        <dbReference type="ARBA" id="ARBA00004651"/>
    </source>
</evidence>
<sequence>MAEGPSLLEVLKAFFQKAPEEHLQEFAEELEELVEEAEGEGLLSPEEREILLSVLRLRKVAVREVMIPRKDLVALPESASAEEVRRRVQEAPHRYYPVYRRDLDDFVGIVSLRDLVRRFPEDFRLADLTRPAYVIPESLRIREALKGFRDRRVRVALVIDEFGALSGMVRLEDLLGCVFSFESPELRPDAEGWYPLHPETPLEEVERLFDLELPRGDYETLAGLLQERLGRLPRPGEEVELPGLLVRVISADERAVRALRVRPLPKDA</sequence>
<dbReference type="PROSITE" id="PS51371">
    <property type="entry name" value="CBS"/>
    <property type="match status" value="2"/>
</dbReference>
<dbReference type="InterPro" id="IPR046342">
    <property type="entry name" value="CBS_dom_sf"/>
</dbReference>
<dbReference type="PANTHER" id="PTHR22777">
    <property type="entry name" value="HEMOLYSIN-RELATED"/>
    <property type="match status" value="1"/>
</dbReference>
<dbReference type="PANTHER" id="PTHR22777:SF32">
    <property type="entry name" value="UPF0053 INNER MEMBRANE PROTEIN YFJD"/>
    <property type="match status" value="1"/>
</dbReference>
<keyword evidence="3" id="KW-1003">Cell membrane</keyword>
<protein>
    <submittedName>
        <fullName evidence="8">CBS domain-containing protein</fullName>
    </submittedName>
</protein>
<dbReference type="Pfam" id="PF03471">
    <property type="entry name" value="CorC_HlyC"/>
    <property type="match status" value="1"/>
</dbReference>
<evidence type="ECO:0000313" key="8">
    <source>
        <dbReference type="EMBL" id="QJA05779.1"/>
    </source>
</evidence>
<dbReference type="Gene3D" id="3.90.1280.20">
    <property type="match status" value="1"/>
</dbReference>
<dbReference type="EMBL" id="CP042909">
    <property type="protein sequence ID" value="QJA05779.1"/>
    <property type="molecule type" value="Genomic_DNA"/>
</dbReference>
<dbReference type="InterPro" id="IPR044751">
    <property type="entry name" value="Ion_transp-like_CBS"/>
</dbReference>
<comment type="similarity">
    <text evidence="2">Belongs to the UPF0053 family.</text>
</comment>
<accession>A0A6H1WRJ4</accession>
<dbReference type="GO" id="GO:0050660">
    <property type="term" value="F:flavin adenine dinucleotide binding"/>
    <property type="evidence" value="ECO:0007669"/>
    <property type="project" value="InterPro"/>
</dbReference>
<dbReference type="InterPro" id="IPR005170">
    <property type="entry name" value="Transptr-assoc_dom"/>
</dbReference>
<dbReference type="RefSeq" id="WP_168719139.1">
    <property type="nucleotide sequence ID" value="NZ_CP042909.1"/>
</dbReference>
<dbReference type="GO" id="GO:0005886">
    <property type="term" value="C:plasma membrane"/>
    <property type="evidence" value="ECO:0007669"/>
    <property type="project" value="UniProtKB-SubCell"/>
</dbReference>